<reference evidence="1 2" key="1">
    <citation type="submission" date="2019-03" db="EMBL/GenBank/DDBJ databases">
        <title>Pragia sp. nov. isolated from the gut tract of Carduelis flavirostris.</title>
        <authorList>
            <person name="Ge Y."/>
        </authorList>
    </citation>
    <scope>NUCLEOTIDE SEQUENCE [LARGE SCALE GENOMIC DNA]</scope>
    <source>
        <strain evidence="1 2">CF-458</strain>
    </source>
</reference>
<accession>A0A411WKX3</accession>
<keyword evidence="2" id="KW-1185">Reference proteome</keyword>
<dbReference type="EMBL" id="CP034752">
    <property type="protein sequence ID" value="QBH96800.1"/>
    <property type="molecule type" value="Genomic_DNA"/>
</dbReference>
<sequence>MIPRAIPERLLLKSQPALRHPRYRQVYEAGREARLSRELSGLDASTVPLFSHHGTYQAVFKQGWHSINAQDIRLCRDTAITHRGPHVSHA</sequence>
<proteinExistence type="predicted"/>
<evidence type="ECO:0000313" key="2">
    <source>
        <dbReference type="Proteomes" id="UP000293154"/>
    </source>
</evidence>
<dbReference type="KEGG" id="prag:EKN56_10510"/>
<dbReference type="OrthoDB" id="6586890at2"/>
<name>A0A411WKX3_9GAMM</name>
<organism evidence="1 2">
    <name type="scientific">Limnobaculum zhutongyuii</name>
    <dbReference type="NCBI Taxonomy" id="2498113"/>
    <lineage>
        <taxon>Bacteria</taxon>
        <taxon>Pseudomonadati</taxon>
        <taxon>Pseudomonadota</taxon>
        <taxon>Gammaproteobacteria</taxon>
        <taxon>Enterobacterales</taxon>
        <taxon>Budviciaceae</taxon>
        <taxon>Limnobaculum</taxon>
    </lineage>
</organism>
<evidence type="ECO:0000313" key="1">
    <source>
        <dbReference type="EMBL" id="QBH96800.1"/>
    </source>
</evidence>
<protein>
    <submittedName>
        <fullName evidence="1">Uncharacterized protein</fullName>
    </submittedName>
</protein>
<dbReference type="RefSeq" id="WP_130591744.1">
    <property type="nucleotide sequence ID" value="NZ_CP034752.1"/>
</dbReference>
<gene>
    <name evidence="1" type="ORF">EKN56_10510</name>
</gene>
<dbReference type="AlphaFoldDB" id="A0A411WKX3"/>
<dbReference type="Proteomes" id="UP000293154">
    <property type="component" value="Chromosome"/>
</dbReference>